<evidence type="ECO:0000313" key="1">
    <source>
        <dbReference type="EMBL" id="KAF3332202.1"/>
    </source>
</evidence>
<sequence>MVPRFSHSISLPMTMSTWHRGRGRATGHVRSVSLPCQSHPLIANLQDQIGTVRSSAASADASLAWIQTGLSQIQLLMSAVNDFLHLSESKTVLQHATSSTECLLENFLYLIDSYSSLLSDIVTLMQHQFEVQSALRRHDSALLASSLKSQRRIEKNLNHLMVSLRTAGKCPSLLLASNVQETEIFEVLKEAIGATSAASVVLFNRVVAMSSAASTSADSSVLYTINPFKKKISNEEIEKLIYVKFEELEECVRIVESGSERVLRTLVNNRVALLNIQSNSF</sequence>
<proteinExistence type="predicted"/>
<dbReference type="AlphaFoldDB" id="A0A833VBC8"/>
<evidence type="ECO:0000313" key="2">
    <source>
        <dbReference type="Proteomes" id="UP000623129"/>
    </source>
</evidence>
<reference evidence="1" key="1">
    <citation type="submission" date="2020-01" db="EMBL/GenBank/DDBJ databases">
        <title>Genome sequence of Kobresia littledalei, the first chromosome-level genome in the family Cyperaceae.</title>
        <authorList>
            <person name="Qu G."/>
        </authorList>
    </citation>
    <scope>NUCLEOTIDE SEQUENCE</scope>
    <source>
        <strain evidence="1">C.B.Clarke</strain>
        <tissue evidence="1">Leaf</tissue>
    </source>
</reference>
<dbReference type="OrthoDB" id="695739at2759"/>
<dbReference type="GO" id="GO:0048367">
    <property type="term" value="P:shoot system development"/>
    <property type="evidence" value="ECO:0007669"/>
    <property type="project" value="InterPro"/>
</dbReference>
<dbReference type="PANTHER" id="PTHR33070:SF49">
    <property type="entry name" value="OS06G0725500 PROTEIN"/>
    <property type="match status" value="1"/>
</dbReference>
<dbReference type="InterPro" id="IPR004320">
    <property type="entry name" value="BPS1_pln"/>
</dbReference>
<dbReference type="EMBL" id="SWLB01000011">
    <property type="protein sequence ID" value="KAF3332202.1"/>
    <property type="molecule type" value="Genomic_DNA"/>
</dbReference>
<comment type="caution">
    <text evidence="1">The sequence shown here is derived from an EMBL/GenBank/DDBJ whole genome shotgun (WGS) entry which is preliminary data.</text>
</comment>
<protein>
    <submittedName>
        <fullName evidence="1">Uncharacterized protein</fullName>
    </submittedName>
</protein>
<dbReference type="Proteomes" id="UP000623129">
    <property type="component" value="Unassembled WGS sequence"/>
</dbReference>
<dbReference type="Pfam" id="PF03087">
    <property type="entry name" value="BPS1"/>
    <property type="match status" value="1"/>
</dbReference>
<keyword evidence="2" id="KW-1185">Reference proteome</keyword>
<name>A0A833VBC8_9POAL</name>
<dbReference type="GO" id="GO:0048364">
    <property type="term" value="P:root development"/>
    <property type="evidence" value="ECO:0007669"/>
    <property type="project" value="InterPro"/>
</dbReference>
<accession>A0A833VBC8</accession>
<organism evidence="1 2">
    <name type="scientific">Carex littledalei</name>
    <dbReference type="NCBI Taxonomy" id="544730"/>
    <lineage>
        <taxon>Eukaryota</taxon>
        <taxon>Viridiplantae</taxon>
        <taxon>Streptophyta</taxon>
        <taxon>Embryophyta</taxon>
        <taxon>Tracheophyta</taxon>
        <taxon>Spermatophyta</taxon>
        <taxon>Magnoliopsida</taxon>
        <taxon>Liliopsida</taxon>
        <taxon>Poales</taxon>
        <taxon>Cyperaceae</taxon>
        <taxon>Cyperoideae</taxon>
        <taxon>Cariceae</taxon>
        <taxon>Carex</taxon>
        <taxon>Carex subgen. Euthyceras</taxon>
    </lineage>
</organism>
<gene>
    <name evidence="1" type="ORF">FCM35_KLT01779</name>
</gene>
<dbReference type="PANTHER" id="PTHR33070">
    <property type="entry name" value="OS06G0725500 PROTEIN"/>
    <property type="match status" value="1"/>
</dbReference>